<feature type="compositionally biased region" description="Basic and acidic residues" evidence="1">
    <location>
        <begin position="161"/>
        <end position="173"/>
    </location>
</feature>
<organism evidence="2 3">
    <name type="scientific">Symbiodinium microadriaticum</name>
    <name type="common">Dinoflagellate</name>
    <name type="synonym">Zooxanthella microadriatica</name>
    <dbReference type="NCBI Taxonomy" id="2951"/>
    <lineage>
        <taxon>Eukaryota</taxon>
        <taxon>Sar</taxon>
        <taxon>Alveolata</taxon>
        <taxon>Dinophyceae</taxon>
        <taxon>Suessiales</taxon>
        <taxon>Symbiodiniaceae</taxon>
        <taxon>Symbiodinium</taxon>
    </lineage>
</organism>
<accession>A0A1Q9EHB2</accession>
<dbReference type="EMBL" id="LSRX01000151">
    <property type="protein sequence ID" value="OLQ06826.1"/>
    <property type="molecule type" value="Genomic_DNA"/>
</dbReference>
<evidence type="ECO:0000313" key="3">
    <source>
        <dbReference type="Proteomes" id="UP000186817"/>
    </source>
</evidence>
<name>A0A1Q9EHB2_SYMMI</name>
<evidence type="ECO:0000256" key="1">
    <source>
        <dbReference type="SAM" id="MobiDB-lite"/>
    </source>
</evidence>
<dbReference type="AlphaFoldDB" id="A0A1Q9EHB2"/>
<evidence type="ECO:0000313" key="2">
    <source>
        <dbReference type="EMBL" id="OLQ06826.1"/>
    </source>
</evidence>
<feature type="compositionally biased region" description="Basic and acidic residues" evidence="1">
    <location>
        <begin position="102"/>
        <end position="151"/>
    </location>
</feature>
<comment type="caution">
    <text evidence="2">The sequence shown here is derived from an EMBL/GenBank/DDBJ whole genome shotgun (WGS) entry which is preliminary data.</text>
</comment>
<keyword evidence="3" id="KW-1185">Reference proteome</keyword>
<protein>
    <submittedName>
        <fullName evidence="2">Uncharacterized protein</fullName>
    </submittedName>
</protein>
<gene>
    <name evidence="2" type="ORF">AK812_SmicGene9845</name>
</gene>
<reference evidence="2 3" key="1">
    <citation type="submission" date="2016-02" db="EMBL/GenBank/DDBJ databases">
        <title>Genome analysis of coral dinoflagellate symbionts highlights evolutionary adaptations to a symbiotic lifestyle.</title>
        <authorList>
            <person name="Aranda M."/>
            <person name="Li Y."/>
            <person name="Liew Y.J."/>
            <person name="Baumgarten S."/>
            <person name="Simakov O."/>
            <person name="Wilson M."/>
            <person name="Piel J."/>
            <person name="Ashoor H."/>
            <person name="Bougouffa S."/>
            <person name="Bajic V.B."/>
            <person name="Ryu T."/>
            <person name="Ravasi T."/>
            <person name="Bayer T."/>
            <person name="Micklem G."/>
            <person name="Kim H."/>
            <person name="Bhak J."/>
            <person name="Lajeunesse T.C."/>
            <person name="Voolstra C.R."/>
        </authorList>
    </citation>
    <scope>NUCLEOTIDE SEQUENCE [LARGE SCALE GENOMIC DNA]</scope>
    <source>
        <strain evidence="2 3">CCMP2467</strain>
    </source>
</reference>
<sequence length="179" mass="20870">MAVLTIWRREYAGLLQALERQALPDPAERFRVHLVILAPSTVRQLLGFGAAGPRMRISTPILQVQDSQGVPALDSDNIKKKKKKTHQQQRIWDFELDARRWKKEDKEEERKSDRETERQTDRVTERGMKGSGRDWKGKETEKDENKKREQAAEPGASEGQEETKEFLNKEQTKRQRFGN</sequence>
<proteinExistence type="predicted"/>
<feature type="region of interest" description="Disordered" evidence="1">
    <location>
        <begin position="102"/>
        <end position="179"/>
    </location>
</feature>
<dbReference type="Proteomes" id="UP000186817">
    <property type="component" value="Unassembled WGS sequence"/>
</dbReference>